<dbReference type="GO" id="GO:0003677">
    <property type="term" value="F:DNA binding"/>
    <property type="evidence" value="ECO:0007669"/>
    <property type="project" value="UniProtKB-UniRule"/>
</dbReference>
<dbReference type="PANTHER" id="PTHR47506">
    <property type="entry name" value="TRANSCRIPTIONAL REGULATORY PROTEIN"/>
    <property type="match status" value="1"/>
</dbReference>
<keyword evidence="3" id="KW-0804">Transcription</keyword>
<dbReference type="KEGG" id="nsr:NS506_04124"/>
<keyword evidence="2 4" id="KW-0238">DNA-binding</keyword>
<proteinExistence type="predicted"/>
<dbReference type="Pfam" id="PF21993">
    <property type="entry name" value="TetR_C_13_2"/>
    <property type="match status" value="1"/>
</dbReference>
<evidence type="ECO:0000259" key="5">
    <source>
        <dbReference type="PROSITE" id="PS50977"/>
    </source>
</evidence>
<gene>
    <name evidence="6" type="ORF">NS506_04124</name>
</gene>
<dbReference type="PROSITE" id="PS50977">
    <property type="entry name" value="HTH_TETR_2"/>
    <property type="match status" value="1"/>
</dbReference>
<reference evidence="6 7" key="1">
    <citation type="submission" date="2016-10" db="EMBL/GenBank/DDBJ databases">
        <title>Genome sequence of Nocardia seriolae strain EM150506, isolated from Anguila japonica.</title>
        <authorList>
            <person name="Han H.-J."/>
        </authorList>
    </citation>
    <scope>NUCLEOTIDE SEQUENCE [LARGE SCALE GENOMIC DNA]</scope>
    <source>
        <strain evidence="6 7">EM150506</strain>
    </source>
</reference>
<sequence length="214" mass="23159">MAMASCGKPGSVGVFIVSRVTNSVGRARAAGKRERLADAAAKVFHEQGVEKTTIADIARVADVPVGNVYYYFKTKDQLVQAAISAHARTAQEIIAALEQLDAPAQRLKALVRGWVDQRELAARFGCPSGSLAAELDKRADGLDRELADVMRGLLEWIDAQFAAMGRSDSRELAVALLAAYQGISLLTNTFRDPEMMAAEGVRLERWIDSLVPVT</sequence>
<dbReference type="Proteomes" id="UP000180166">
    <property type="component" value="Chromosome"/>
</dbReference>
<dbReference type="PANTHER" id="PTHR47506:SF1">
    <property type="entry name" value="HTH-TYPE TRANSCRIPTIONAL REGULATOR YJDC"/>
    <property type="match status" value="1"/>
</dbReference>
<evidence type="ECO:0000256" key="1">
    <source>
        <dbReference type="ARBA" id="ARBA00023015"/>
    </source>
</evidence>
<evidence type="ECO:0000313" key="7">
    <source>
        <dbReference type="Proteomes" id="UP000180166"/>
    </source>
</evidence>
<evidence type="ECO:0000256" key="2">
    <source>
        <dbReference type="ARBA" id="ARBA00023125"/>
    </source>
</evidence>
<dbReference type="Gene3D" id="1.10.357.10">
    <property type="entry name" value="Tetracycline Repressor, domain 2"/>
    <property type="match status" value="1"/>
</dbReference>
<dbReference type="InterPro" id="IPR054156">
    <property type="entry name" value="YxaF_TetR_C"/>
</dbReference>
<dbReference type="SUPFAM" id="SSF48498">
    <property type="entry name" value="Tetracyclin repressor-like, C-terminal domain"/>
    <property type="match status" value="1"/>
</dbReference>
<name>A0ABC8AWF5_9NOCA</name>
<evidence type="ECO:0000256" key="4">
    <source>
        <dbReference type="PROSITE-ProRule" id="PRU00335"/>
    </source>
</evidence>
<evidence type="ECO:0000313" key="6">
    <source>
        <dbReference type="EMBL" id="APA98172.1"/>
    </source>
</evidence>
<dbReference type="EMBL" id="CP017839">
    <property type="protein sequence ID" value="APA98172.1"/>
    <property type="molecule type" value="Genomic_DNA"/>
</dbReference>
<feature type="DNA-binding region" description="H-T-H motif" evidence="4">
    <location>
        <begin position="53"/>
        <end position="72"/>
    </location>
</feature>
<organism evidence="6 7">
    <name type="scientific">Nocardia seriolae</name>
    <dbReference type="NCBI Taxonomy" id="37332"/>
    <lineage>
        <taxon>Bacteria</taxon>
        <taxon>Bacillati</taxon>
        <taxon>Actinomycetota</taxon>
        <taxon>Actinomycetes</taxon>
        <taxon>Mycobacteriales</taxon>
        <taxon>Nocardiaceae</taxon>
        <taxon>Nocardia</taxon>
    </lineage>
</organism>
<dbReference type="AlphaFoldDB" id="A0ABC8AWF5"/>
<keyword evidence="1" id="KW-0805">Transcription regulation</keyword>
<feature type="domain" description="HTH tetR-type" evidence="5">
    <location>
        <begin position="30"/>
        <end position="90"/>
    </location>
</feature>
<dbReference type="InterPro" id="IPR001647">
    <property type="entry name" value="HTH_TetR"/>
</dbReference>
<dbReference type="InterPro" id="IPR009057">
    <property type="entry name" value="Homeodomain-like_sf"/>
</dbReference>
<dbReference type="SUPFAM" id="SSF46689">
    <property type="entry name" value="Homeodomain-like"/>
    <property type="match status" value="1"/>
</dbReference>
<protein>
    <submittedName>
        <fullName evidence="6">HTH-type transcriptional regulator ArpR</fullName>
    </submittedName>
</protein>
<evidence type="ECO:0000256" key="3">
    <source>
        <dbReference type="ARBA" id="ARBA00023163"/>
    </source>
</evidence>
<dbReference type="PRINTS" id="PR00455">
    <property type="entry name" value="HTHTETR"/>
</dbReference>
<dbReference type="Pfam" id="PF00440">
    <property type="entry name" value="TetR_N"/>
    <property type="match status" value="1"/>
</dbReference>
<dbReference type="InterPro" id="IPR036271">
    <property type="entry name" value="Tet_transcr_reg_TetR-rel_C_sf"/>
</dbReference>
<accession>A0ABC8AWF5</accession>